<reference evidence="2" key="1">
    <citation type="journal article" date="2014" name="Int. J. Syst. Evol. Microbiol.">
        <title>Complete genome sequence of Corynebacterium casei LMG S-19264T (=DSM 44701T), isolated from a smear-ripened cheese.</title>
        <authorList>
            <consortium name="US DOE Joint Genome Institute (JGI-PGF)"/>
            <person name="Walter F."/>
            <person name="Albersmeier A."/>
            <person name="Kalinowski J."/>
            <person name="Ruckert C."/>
        </authorList>
    </citation>
    <scope>NUCLEOTIDE SEQUENCE</scope>
    <source>
        <strain evidence="2">JCM 4714</strain>
    </source>
</reference>
<dbReference type="EMBL" id="BMVG01000054">
    <property type="protein sequence ID" value="GHE14789.1"/>
    <property type="molecule type" value="Genomic_DNA"/>
</dbReference>
<proteinExistence type="predicted"/>
<evidence type="ECO:0000313" key="3">
    <source>
        <dbReference type="Proteomes" id="UP000655443"/>
    </source>
</evidence>
<dbReference type="AlphaFoldDB" id="A0A918YTS1"/>
<dbReference type="InterPro" id="IPR007278">
    <property type="entry name" value="DUF397"/>
</dbReference>
<dbReference type="Pfam" id="PF04149">
    <property type="entry name" value="DUF397"/>
    <property type="match status" value="1"/>
</dbReference>
<name>A0A918YTS1_9ACTN</name>
<gene>
    <name evidence="2" type="ORF">GCM10010339_87240</name>
</gene>
<evidence type="ECO:0000313" key="2">
    <source>
        <dbReference type="EMBL" id="GHE14789.1"/>
    </source>
</evidence>
<protein>
    <recommendedName>
        <fullName evidence="1">DUF397 domain-containing protein</fullName>
    </recommendedName>
</protein>
<evidence type="ECO:0000259" key="1">
    <source>
        <dbReference type="Pfam" id="PF04149"/>
    </source>
</evidence>
<dbReference type="RefSeq" id="WP_189959075.1">
    <property type="nucleotide sequence ID" value="NZ_BMVG01000054.1"/>
</dbReference>
<sequence length="80" mass="8500">MTSNTGRPAPDFLPGLDWFKASASSGSGGCLEVAFLPDGRVALRDNEDLNNPPFVVTGHVWECFLDGANKGEFNIPSSTT</sequence>
<keyword evidence="3" id="KW-1185">Reference proteome</keyword>
<accession>A0A918YTS1</accession>
<feature type="domain" description="DUF397" evidence="1">
    <location>
        <begin position="17"/>
        <end position="68"/>
    </location>
</feature>
<comment type="caution">
    <text evidence="2">The sequence shown here is derived from an EMBL/GenBank/DDBJ whole genome shotgun (WGS) entry which is preliminary data.</text>
</comment>
<organism evidence="2 3">
    <name type="scientific">Streptomyces alanosinicus</name>
    <dbReference type="NCBI Taxonomy" id="68171"/>
    <lineage>
        <taxon>Bacteria</taxon>
        <taxon>Bacillati</taxon>
        <taxon>Actinomycetota</taxon>
        <taxon>Actinomycetes</taxon>
        <taxon>Kitasatosporales</taxon>
        <taxon>Streptomycetaceae</taxon>
        <taxon>Streptomyces</taxon>
    </lineage>
</organism>
<dbReference type="Proteomes" id="UP000655443">
    <property type="component" value="Unassembled WGS sequence"/>
</dbReference>
<reference evidence="2" key="2">
    <citation type="submission" date="2020-09" db="EMBL/GenBank/DDBJ databases">
        <authorList>
            <person name="Sun Q."/>
            <person name="Ohkuma M."/>
        </authorList>
    </citation>
    <scope>NUCLEOTIDE SEQUENCE</scope>
    <source>
        <strain evidence="2">JCM 4714</strain>
    </source>
</reference>